<name>A0A4E0RE65_FASHE</name>
<keyword evidence="1" id="KW-1133">Transmembrane helix</keyword>
<evidence type="ECO:0000313" key="3">
    <source>
        <dbReference type="Proteomes" id="UP000230066"/>
    </source>
</evidence>
<proteinExistence type="predicted"/>
<dbReference type="Proteomes" id="UP000230066">
    <property type="component" value="Unassembled WGS sequence"/>
</dbReference>
<dbReference type="GO" id="GO:0016020">
    <property type="term" value="C:membrane"/>
    <property type="evidence" value="ECO:0007669"/>
    <property type="project" value="TreeGrafter"/>
</dbReference>
<comment type="caution">
    <text evidence="2">The sequence shown here is derived from an EMBL/GenBank/DDBJ whole genome shotgun (WGS) entry which is preliminary data.</text>
</comment>
<keyword evidence="1" id="KW-0472">Membrane</keyword>
<protein>
    <submittedName>
        <fullName evidence="2">Protein rolling stone</fullName>
    </submittedName>
</protein>
<dbReference type="AlphaFoldDB" id="A0A4E0RE65"/>
<dbReference type="EMBL" id="JXXN02000518">
    <property type="protein sequence ID" value="THD27129.1"/>
    <property type="molecule type" value="Genomic_DNA"/>
</dbReference>
<feature type="transmembrane region" description="Helical" evidence="1">
    <location>
        <begin position="190"/>
        <end position="212"/>
    </location>
</feature>
<keyword evidence="1" id="KW-0812">Transmembrane</keyword>
<dbReference type="InterPro" id="IPR049352">
    <property type="entry name" value="Rost"/>
</dbReference>
<feature type="transmembrane region" description="Helical" evidence="1">
    <location>
        <begin position="232"/>
        <end position="255"/>
    </location>
</feature>
<dbReference type="Pfam" id="PF21534">
    <property type="entry name" value="Rost"/>
    <property type="match status" value="1"/>
</dbReference>
<gene>
    <name evidence="2" type="ORF">D915_002103</name>
</gene>
<feature type="transmembrane region" description="Helical" evidence="1">
    <location>
        <begin position="165"/>
        <end position="183"/>
    </location>
</feature>
<evidence type="ECO:0000313" key="2">
    <source>
        <dbReference type="EMBL" id="THD27129.1"/>
    </source>
</evidence>
<keyword evidence="3" id="KW-1185">Reference proteome</keyword>
<sequence>MEPVESRWRQSCGTRLHDFFVHEFSWRGLGFSHTRPSDFTDSQWLWMKPWLFIVYRVLLAIGFIIWLSLDIPREIHNYYEDRTYIWFLYATNWAFGMLALTFFLLAIFSLVYNCPRRPDERIILYQPLWFLYTISANGSIVASSVFWIALSSSHLGVFSSQLGRLKHSLTAVLAVLDLCLSAIPIRLIHVIYPILVGILYSLCSYLFWLSGIQGPLNVGQVYPGLNWTHPRTAVLTCLSVILFSFLIQIFLYLVYYARVKLSSILNGRGFAPLFAVKTKSIYGELGTSETGDVDNPDDLLSVNSMSTCMETKTGRDYGAVE</sequence>
<organism evidence="2 3">
    <name type="scientific">Fasciola hepatica</name>
    <name type="common">Liver fluke</name>
    <dbReference type="NCBI Taxonomy" id="6192"/>
    <lineage>
        <taxon>Eukaryota</taxon>
        <taxon>Metazoa</taxon>
        <taxon>Spiralia</taxon>
        <taxon>Lophotrochozoa</taxon>
        <taxon>Platyhelminthes</taxon>
        <taxon>Trematoda</taxon>
        <taxon>Digenea</taxon>
        <taxon>Plagiorchiida</taxon>
        <taxon>Echinostomata</taxon>
        <taxon>Echinostomatoidea</taxon>
        <taxon>Fasciolidae</taxon>
        <taxon>Fasciola</taxon>
    </lineage>
</organism>
<reference evidence="2" key="1">
    <citation type="submission" date="2019-03" db="EMBL/GenBank/DDBJ databases">
        <title>Improved annotation for the trematode Fasciola hepatica.</title>
        <authorList>
            <person name="Choi Y.-J."/>
            <person name="Martin J."/>
            <person name="Mitreva M."/>
        </authorList>
    </citation>
    <scope>NUCLEOTIDE SEQUENCE [LARGE SCALE GENOMIC DNA]</scope>
</reference>
<dbReference type="PANTHER" id="PTHR12242:SF1">
    <property type="entry name" value="MYND-TYPE DOMAIN-CONTAINING PROTEIN"/>
    <property type="match status" value="1"/>
</dbReference>
<feature type="transmembrane region" description="Helical" evidence="1">
    <location>
        <begin position="84"/>
        <end position="108"/>
    </location>
</feature>
<dbReference type="PANTHER" id="PTHR12242">
    <property type="entry name" value="OS02G0130600 PROTEIN-RELATED"/>
    <property type="match status" value="1"/>
</dbReference>
<evidence type="ECO:0000256" key="1">
    <source>
        <dbReference type="SAM" id="Phobius"/>
    </source>
</evidence>
<feature type="transmembrane region" description="Helical" evidence="1">
    <location>
        <begin position="129"/>
        <end position="150"/>
    </location>
</feature>
<feature type="transmembrane region" description="Helical" evidence="1">
    <location>
        <begin position="50"/>
        <end position="69"/>
    </location>
</feature>
<accession>A0A4E0RE65</accession>